<reference evidence="8" key="1">
    <citation type="submission" date="2022-12" db="EMBL/GenBank/DDBJ databases">
        <title>Bacterial isolates from different developmental stages of Nematostella vectensis.</title>
        <authorList>
            <person name="Fraune S."/>
        </authorList>
    </citation>
    <scope>NUCLEOTIDE SEQUENCE</scope>
    <source>
        <strain evidence="8">G21630-S1</strain>
    </source>
</reference>
<comment type="subcellular location">
    <subcellularLocation>
        <location evidence="1">Membrane</location>
        <topology evidence="1">Single-pass membrane protein</topology>
    </subcellularLocation>
</comment>
<keyword evidence="4 6" id="KW-0472">Membrane</keyword>
<evidence type="ECO:0000256" key="3">
    <source>
        <dbReference type="ARBA" id="ARBA00022989"/>
    </source>
</evidence>
<dbReference type="Pfam" id="PF04335">
    <property type="entry name" value="VirB8"/>
    <property type="match status" value="1"/>
</dbReference>
<dbReference type="EMBL" id="JAPWGY010000018">
    <property type="protein sequence ID" value="MCZ4283107.1"/>
    <property type="molecule type" value="Genomic_DNA"/>
</dbReference>
<evidence type="ECO:0000256" key="4">
    <source>
        <dbReference type="ARBA" id="ARBA00023136"/>
    </source>
</evidence>
<dbReference type="RefSeq" id="WP_269425229.1">
    <property type="nucleotide sequence ID" value="NZ_JAPWGY010000018.1"/>
</dbReference>
<keyword evidence="2 6" id="KW-0812">Transmembrane</keyword>
<comment type="caution">
    <text evidence="8">The sequence shown here is derived from an EMBL/GenBank/DDBJ whole genome shotgun (WGS) entry which is preliminary data.</text>
</comment>
<dbReference type="Proteomes" id="UP001069802">
    <property type="component" value="Unassembled WGS sequence"/>
</dbReference>
<dbReference type="InterPro" id="IPR032710">
    <property type="entry name" value="NTF2-like_dom_sf"/>
</dbReference>
<organism evidence="8 9">
    <name type="scientific">Kiloniella laminariae</name>
    <dbReference type="NCBI Taxonomy" id="454162"/>
    <lineage>
        <taxon>Bacteria</taxon>
        <taxon>Pseudomonadati</taxon>
        <taxon>Pseudomonadota</taxon>
        <taxon>Alphaproteobacteria</taxon>
        <taxon>Rhodospirillales</taxon>
        <taxon>Kiloniellaceae</taxon>
        <taxon>Kiloniella</taxon>
    </lineage>
</organism>
<name>A0ABT4LT51_9PROT</name>
<evidence type="ECO:0000256" key="5">
    <source>
        <dbReference type="SAM" id="MobiDB-lite"/>
    </source>
</evidence>
<dbReference type="SUPFAM" id="SSF54427">
    <property type="entry name" value="NTF2-like"/>
    <property type="match status" value="1"/>
</dbReference>
<evidence type="ECO:0000256" key="1">
    <source>
        <dbReference type="ARBA" id="ARBA00004167"/>
    </source>
</evidence>
<dbReference type="CDD" id="cd16424">
    <property type="entry name" value="VirB8"/>
    <property type="match status" value="1"/>
</dbReference>
<evidence type="ECO:0000313" key="9">
    <source>
        <dbReference type="Proteomes" id="UP001069802"/>
    </source>
</evidence>
<feature type="domain" description="Bacterial virulence protein VirB8" evidence="7">
    <location>
        <begin position="34"/>
        <end position="227"/>
    </location>
</feature>
<feature type="transmembrane region" description="Helical" evidence="6">
    <location>
        <begin position="40"/>
        <end position="60"/>
    </location>
</feature>
<keyword evidence="3 6" id="KW-1133">Transmembrane helix</keyword>
<evidence type="ECO:0000313" key="8">
    <source>
        <dbReference type="EMBL" id="MCZ4283107.1"/>
    </source>
</evidence>
<gene>
    <name evidence="8" type="ORF">O4H49_20145</name>
</gene>
<feature type="compositionally biased region" description="Polar residues" evidence="5">
    <location>
        <begin position="1"/>
        <end position="10"/>
    </location>
</feature>
<proteinExistence type="predicted"/>
<evidence type="ECO:0000256" key="2">
    <source>
        <dbReference type="ARBA" id="ARBA00022692"/>
    </source>
</evidence>
<dbReference type="Gene3D" id="3.10.450.230">
    <property type="entry name" value="VirB8 protein"/>
    <property type="match status" value="1"/>
</dbReference>
<accession>A0ABT4LT51</accession>
<protein>
    <submittedName>
        <fullName evidence="8">Type IV secretion system protein</fullName>
    </submittedName>
</protein>
<evidence type="ECO:0000256" key="6">
    <source>
        <dbReference type="SAM" id="Phobius"/>
    </source>
</evidence>
<dbReference type="InterPro" id="IPR007430">
    <property type="entry name" value="VirB8"/>
</dbReference>
<sequence length="236" mass="27205">MRWFSRNTETAEQDENPVPQPGSDHHPYERLMRTNKAQMAFIFLLLTYSGILTPLSIIAYKEGGKTEVIALTFDDSVSQYVNLSRGYLDRSAEQQIIVNSLKQYLVWRETIDHTTAKSRDEKIKIFTDPSWFNGTYVKMIDPKNNPNSPRKTYHDAGMTRDIQDVVISQAPEQPNTYFARFTAIDRMGMQEIRRQQWLMTIVAARNTGPVPQDEAALNPLGLKVYNYIPKELPNEN</sequence>
<feature type="region of interest" description="Disordered" evidence="5">
    <location>
        <begin position="1"/>
        <end position="26"/>
    </location>
</feature>
<evidence type="ECO:0000259" key="7">
    <source>
        <dbReference type="Pfam" id="PF04335"/>
    </source>
</evidence>
<keyword evidence="9" id="KW-1185">Reference proteome</keyword>